<dbReference type="Gene3D" id="3.20.20.80">
    <property type="entry name" value="Glycosidases"/>
    <property type="match status" value="1"/>
</dbReference>
<dbReference type="AlphaFoldDB" id="A0A1M8A793"/>
<dbReference type="InterPro" id="IPR032979">
    <property type="entry name" value="ENGase"/>
</dbReference>
<dbReference type="EMBL" id="LT671824">
    <property type="protein sequence ID" value="SHO78346.1"/>
    <property type="molecule type" value="Genomic_DNA"/>
</dbReference>
<name>A0A1M8A793_MALS4</name>
<dbReference type="Proteomes" id="UP000186303">
    <property type="component" value="Chromosome 4"/>
</dbReference>
<evidence type="ECO:0000313" key="2">
    <source>
        <dbReference type="EMBL" id="SHO78346.1"/>
    </source>
</evidence>
<accession>A0A1M8A793</accession>
<evidence type="ECO:0000259" key="1">
    <source>
        <dbReference type="Pfam" id="PF03644"/>
    </source>
</evidence>
<dbReference type="PANTHER" id="PTHR13246">
    <property type="entry name" value="ENDO BETA N-ACETYLGLUCOSAMINIDASE"/>
    <property type="match status" value="1"/>
</dbReference>
<feature type="domain" description="Cytosolic endo-beta-N-acetylglucosaminidase TIM barrel" evidence="1">
    <location>
        <begin position="63"/>
        <end position="399"/>
    </location>
</feature>
<reference evidence="3" key="1">
    <citation type="journal article" date="2017" name="Nucleic Acids Res.">
        <title>Proteogenomics produces comprehensive and highly accurate protein-coding gene annotation in a complete genome assembly of Malassezia sympodialis.</title>
        <authorList>
            <person name="Zhu Y."/>
            <person name="Engstroem P.G."/>
            <person name="Tellgren-Roth C."/>
            <person name="Baudo C.D."/>
            <person name="Kennell J.C."/>
            <person name="Sun S."/>
            <person name="Billmyre R.B."/>
            <person name="Schroeder M.S."/>
            <person name="Andersson A."/>
            <person name="Holm T."/>
            <person name="Sigurgeirsson B."/>
            <person name="Wu G."/>
            <person name="Sankaranarayanan S.R."/>
            <person name="Siddharthan R."/>
            <person name="Sanyal K."/>
            <person name="Lundeberg J."/>
            <person name="Nystedt B."/>
            <person name="Boekhout T."/>
            <person name="Dawson T.L. Jr."/>
            <person name="Heitman J."/>
            <person name="Scheynius A."/>
            <person name="Lehtioe J."/>
        </authorList>
    </citation>
    <scope>NUCLEOTIDE SEQUENCE [LARGE SCALE GENOMIC DNA]</scope>
    <source>
        <strain evidence="3">ATCC 42132</strain>
    </source>
</reference>
<gene>
    <name evidence="2" type="ORF">MSYG_2689</name>
</gene>
<dbReference type="VEuPathDB" id="FungiDB:MSYG_2689"/>
<organism evidence="2 3">
    <name type="scientific">Malassezia sympodialis (strain ATCC 42132)</name>
    <name type="common">Atopic eczema-associated yeast</name>
    <dbReference type="NCBI Taxonomy" id="1230383"/>
    <lineage>
        <taxon>Eukaryota</taxon>
        <taxon>Fungi</taxon>
        <taxon>Dikarya</taxon>
        <taxon>Basidiomycota</taxon>
        <taxon>Ustilaginomycotina</taxon>
        <taxon>Malasseziomycetes</taxon>
        <taxon>Malasseziales</taxon>
        <taxon>Malasseziaceae</taxon>
        <taxon>Malassezia</taxon>
    </lineage>
</organism>
<dbReference type="Gene3D" id="2.60.120.260">
    <property type="entry name" value="Galactose-binding domain-like"/>
    <property type="match status" value="1"/>
</dbReference>
<proteinExistence type="predicted"/>
<sequence>MPTTPHGELRLSPHTVPSYFEKLRDLDSYKIKQEKHYKQCSTNSSHDRPQLLVCHDFQGGYTDKPHQRGYTFEHWAYVNTVVYFSHKRVSLPPPGWIRAAKRHGVAILGTIIFEWAESKADLKILLDGPLPHWKSSVRAKLSKHYATELVHLALTHGVDGFLVNVETSMQLHPTNNEFLARLDSQHNTERLRKWIELLRDEGKKFYPDWQVVWYDSVVFPHGELAWQDALTPSNAPFAKAATSVFTNYTWAHPKRCNFEEPFHPLLSLSAAIADSLRMLRSRIFVGIDVFGRNCLGGHETYKALDMISPHVPRSRSISSDLADQGESLGLSVALFAPGWTWEHDSSSRTWEAWWDEDSSFWLKSPKAVRHYFPSHAFPWQGSSVKGFRTNFSFGSGTQWFVQGKNVYEDKENGWTDMGVCAPKPVLAWPDTAYILDAQGCLSGQKVDTSLRSDLAWSGCTCLSIEAPQSVYVPLFSMEPFPYKATSVVVQIWVKGNCTPCLRVSDQSLEGPISLESDGDWAHITSEIPLTDWSEAEPHLLVKVHGAVLVGQVDIVLGEYPDTDGSATWEEGILRWSDFVPWCAYYEVFLLDDEATWIGTVTSDLDRTQTRLPFVDENQVVQIRPSGAGSNEAGAFVMPS</sequence>
<dbReference type="OMA" id="AWHATHA"/>
<dbReference type="PANTHER" id="PTHR13246:SF1">
    <property type="entry name" value="CYTOSOLIC ENDO-BETA-N-ACETYLGLUCOSAMINIDASE"/>
    <property type="match status" value="1"/>
</dbReference>
<dbReference type="STRING" id="1230383.A0A1M8A793"/>
<keyword evidence="3" id="KW-1185">Reference proteome</keyword>
<dbReference type="OrthoDB" id="284473at2759"/>
<dbReference type="InterPro" id="IPR005201">
    <property type="entry name" value="TIM_ENGase"/>
</dbReference>
<dbReference type="Pfam" id="PF03644">
    <property type="entry name" value="Glyco_hydro_85"/>
    <property type="match status" value="1"/>
</dbReference>
<protein>
    <recommendedName>
        <fullName evidence="1">Cytosolic endo-beta-N-acetylglucosaminidase TIM barrel domain-containing protein</fullName>
    </recommendedName>
</protein>
<dbReference type="GO" id="GO:0033925">
    <property type="term" value="F:mannosyl-glycoprotein endo-beta-N-acetylglucosaminidase activity"/>
    <property type="evidence" value="ECO:0007669"/>
    <property type="project" value="UniProtKB-EC"/>
</dbReference>
<evidence type="ECO:0000313" key="3">
    <source>
        <dbReference type="Proteomes" id="UP000186303"/>
    </source>
</evidence>
<dbReference type="GO" id="GO:0005829">
    <property type="term" value="C:cytosol"/>
    <property type="evidence" value="ECO:0007669"/>
    <property type="project" value="UniProtKB-SubCell"/>
</dbReference>